<comment type="cofactor">
    <cofactor evidence="18">
        <name>Mg(2+)</name>
        <dbReference type="ChEBI" id="CHEBI:18420"/>
    </cofactor>
    <text evidence="18">Binds 1 Mg(2+) ion per subunit.</text>
</comment>
<comment type="pathway">
    <text evidence="18">Nucleotide-sugar biosynthesis; UDP-N-acetyl-alpha-D-glucosamine biosynthesis; N-acetyl-alpha-D-glucosamine 1-phosphate from alpha-D-glucosamine 6-phosphate (route II): step 2/2.</text>
</comment>
<feature type="binding site" evidence="18">
    <location>
        <position position="180"/>
    </location>
    <ligand>
        <name>UDP-N-acetyl-alpha-D-glucosamine</name>
        <dbReference type="ChEBI" id="CHEBI:57705"/>
    </ligand>
</feature>
<dbReference type="UniPathway" id="UPA00973"/>
<feature type="region of interest" description="Linker" evidence="18">
    <location>
        <begin position="275"/>
        <end position="295"/>
    </location>
</feature>
<dbReference type="EMBL" id="CADCWK010000047">
    <property type="protein sequence ID" value="CAA9547409.1"/>
    <property type="molecule type" value="Genomic_DNA"/>
</dbReference>
<evidence type="ECO:0000256" key="9">
    <source>
        <dbReference type="ARBA" id="ARBA00022842"/>
    </source>
</evidence>
<comment type="caution">
    <text evidence="18">Lacks conserved residue(s) required for the propagation of feature annotation.</text>
</comment>
<evidence type="ECO:0000256" key="5">
    <source>
        <dbReference type="ARBA" id="ARBA00022679"/>
    </source>
</evidence>
<dbReference type="InterPro" id="IPR038009">
    <property type="entry name" value="GlmU_C_LbH"/>
</dbReference>
<feature type="region of interest" description="Disordered" evidence="19">
    <location>
        <begin position="477"/>
        <end position="514"/>
    </location>
</feature>
<dbReference type="GO" id="GO:0009245">
    <property type="term" value="P:lipid A biosynthetic process"/>
    <property type="evidence" value="ECO:0007669"/>
    <property type="project" value="UniProtKB-UniRule"/>
</dbReference>
<feature type="binding site" evidence="18">
    <location>
        <position position="467"/>
    </location>
    <ligand>
        <name>acetyl-CoA</name>
        <dbReference type="ChEBI" id="CHEBI:57288"/>
    </ligand>
</feature>
<sequence length="514" mass="53011">MSVSPRPGPVVLARDPSVTVPMTPPELPLPAASVPMGMDDLTLVVLAAGGGTRMRSRLAKPLHPVAGRPMIEHVLRAGMAAGPDRMVVVVSERLADLDSRLPGHDVTLVVQDQALGTADAVRRVFDRPGLLPASGRMLVLYGDQPLLDTETVSGLARAASLPGQLVTLLTCVVPDAAGYGRIARNAQGLVHGIVERRDDDASLRVGPTEIWSGMMALDVAWARAALGGLTPSAATGELYLTGLVEMAVVGAGTGAWPVGTVEVAPEVAYGVNDRVELAEAERLYRDRVRRRLMVGGVTMQDPSTTVVDDDVTVGPDTTILPFTRILAGTTIGRDCVIGPGAEISGATIGDGVTVRSSTVTGATVHDGADVGPYSHLRAGTIIGPGAHVGNFGEFKNAHLAEGVKAGHFGYLGDVSVGANTNIGAGTVVANFDGRRKHRTTIGADAFIGSDTVLRAPVTVGDGAATGAGSVVTRDVPPGVTVVGVPARPVGREPRPDEDRDDATVPDRPDRPGEG</sequence>
<feature type="binding site" evidence="18">
    <location>
        <begin position="116"/>
        <end position="117"/>
    </location>
    <ligand>
        <name>UDP-N-acetyl-alpha-D-glucosamine</name>
        <dbReference type="ChEBI" id="CHEBI:57705"/>
    </ligand>
</feature>
<dbReference type="InterPro" id="IPR005882">
    <property type="entry name" value="Bifunctional_GlmU"/>
</dbReference>
<evidence type="ECO:0000256" key="3">
    <source>
        <dbReference type="ARBA" id="ARBA00007947"/>
    </source>
</evidence>
<dbReference type="InterPro" id="IPR025877">
    <property type="entry name" value="MobA-like_NTP_Trfase"/>
</dbReference>
<evidence type="ECO:0000256" key="15">
    <source>
        <dbReference type="ARBA" id="ARBA00048247"/>
    </source>
</evidence>
<dbReference type="UniPathway" id="UPA00113">
    <property type="reaction ID" value="UER00532"/>
</dbReference>
<comment type="similarity">
    <text evidence="3 18">In the N-terminal section; belongs to the N-acetylglucosamine-1-phosphate uridyltransferase family.</text>
</comment>
<keyword evidence="14 18" id="KW-0961">Cell wall biogenesis/degradation</keyword>
<gene>
    <name evidence="18" type="primary">glmU</name>
    <name evidence="21" type="ORF">AVDCRST_MAG33-588</name>
</gene>
<evidence type="ECO:0000256" key="16">
    <source>
        <dbReference type="ARBA" id="ARBA00048493"/>
    </source>
</evidence>
<dbReference type="GO" id="GO:0000902">
    <property type="term" value="P:cell morphogenesis"/>
    <property type="evidence" value="ECO:0007669"/>
    <property type="project" value="UniProtKB-UniRule"/>
</dbReference>
<comment type="catalytic activity">
    <reaction evidence="15 18">
        <text>alpha-D-glucosamine 1-phosphate + acetyl-CoA = N-acetyl-alpha-D-glucosamine 1-phosphate + CoA + H(+)</text>
        <dbReference type="Rhea" id="RHEA:13725"/>
        <dbReference type="ChEBI" id="CHEBI:15378"/>
        <dbReference type="ChEBI" id="CHEBI:57287"/>
        <dbReference type="ChEBI" id="CHEBI:57288"/>
        <dbReference type="ChEBI" id="CHEBI:57776"/>
        <dbReference type="ChEBI" id="CHEBI:58516"/>
        <dbReference type="EC" id="2.3.1.157"/>
    </reaction>
</comment>
<feature type="binding site" evidence="18">
    <location>
        <position position="395"/>
    </location>
    <ligand>
        <name>UDP-N-acetyl-alpha-D-glucosamine</name>
        <dbReference type="ChEBI" id="CHEBI:57705"/>
    </ligand>
</feature>
<dbReference type="CDD" id="cd03353">
    <property type="entry name" value="LbH_GlmU_C"/>
    <property type="match status" value="1"/>
</dbReference>
<dbReference type="InterPro" id="IPR001451">
    <property type="entry name" value="Hexapep"/>
</dbReference>
<keyword evidence="10 18" id="KW-0133">Cell shape</keyword>
<keyword evidence="8 18" id="KW-0677">Repeat</keyword>
<evidence type="ECO:0000256" key="14">
    <source>
        <dbReference type="ARBA" id="ARBA00023316"/>
    </source>
</evidence>
<dbReference type="GO" id="GO:0008360">
    <property type="term" value="P:regulation of cell shape"/>
    <property type="evidence" value="ECO:0007669"/>
    <property type="project" value="UniProtKB-KW"/>
</dbReference>
<feature type="binding site" evidence="18">
    <location>
        <begin position="46"/>
        <end position="49"/>
    </location>
    <ligand>
        <name>UDP-N-acetyl-alpha-D-glucosamine</name>
        <dbReference type="ChEBI" id="CHEBI:57705"/>
    </ligand>
</feature>
<keyword evidence="11 18" id="KW-0573">Peptidoglycan synthesis</keyword>
<feature type="binding site" evidence="18">
    <location>
        <position position="143"/>
    </location>
    <ligand>
        <name>Mg(2+)</name>
        <dbReference type="ChEBI" id="CHEBI:18420"/>
    </ligand>
</feature>
<evidence type="ECO:0000256" key="6">
    <source>
        <dbReference type="ARBA" id="ARBA00022695"/>
    </source>
</evidence>
<feature type="active site" description="Proton acceptor" evidence="18">
    <location>
        <position position="407"/>
    </location>
</feature>
<dbReference type="PANTHER" id="PTHR43584:SF3">
    <property type="entry name" value="BIFUNCTIONAL PROTEIN GLMU"/>
    <property type="match status" value="1"/>
</dbReference>
<evidence type="ECO:0000256" key="19">
    <source>
        <dbReference type="SAM" id="MobiDB-lite"/>
    </source>
</evidence>
<dbReference type="Gene3D" id="2.160.10.10">
    <property type="entry name" value="Hexapeptide repeat proteins"/>
    <property type="match status" value="1"/>
</dbReference>
<feature type="domain" description="MobA-like NTP transferase" evidence="20">
    <location>
        <begin position="44"/>
        <end position="164"/>
    </location>
</feature>
<dbReference type="AlphaFoldDB" id="A0A6J4UHF3"/>
<feature type="compositionally biased region" description="Basic and acidic residues" evidence="19">
    <location>
        <begin position="489"/>
        <end position="514"/>
    </location>
</feature>
<comment type="subcellular location">
    <subcellularLocation>
        <location evidence="1 18">Cytoplasm</location>
    </subcellularLocation>
</comment>
<comment type="catalytic activity">
    <reaction evidence="16 18">
        <text>N-acetyl-alpha-D-glucosamine 1-phosphate + UTP + H(+) = UDP-N-acetyl-alpha-D-glucosamine + diphosphate</text>
        <dbReference type="Rhea" id="RHEA:13509"/>
        <dbReference type="ChEBI" id="CHEBI:15378"/>
        <dbReference type="ChEBI" id="CHEBI:33019"/>
        <dbReference type="ChEBI" id="CHEBI:46398"/>
        <dbReference type="ChEBI" id="CHEBI:57705"/>
        <dbReference type="ChEBI" id="CHEBI:57776"/>
        <dbReference type="EC" id="2.7.7.23"/>
    </reaction>
</comment>
<feature type="binding site" evidence="18">
    <location>
        <position position="421"/>
    </location>
    <ligand>
        <name>UDP-N-acetyl-alpha-D-glucosamine</name>
        <dbReference type="ChEBI" id="CHEBI:57705"/>
    </ligand>
</feature>
<comment type="pathway">
    <text evidence="18">Nucleotide-sugar biosynthesis; UDP-N-acetyl-alpha-D-glucosamine biosynthesis; UDP-N-acetyl-alpha-D-glucosamine from N-acetyl-alpha-D-glucosamine 1-phosphate: step 1/1.</text>
</comment>
<dbReference type="NCBIfam" id="TIGR01173">
    <property type="entry name" value="glmU"/>
    <property type="match status" value="1"/>
</dbReference>
<evidence type="ECO:0000256" key="17">
    <source>
        <dbReference type="ARBA" id="ARBA00049628"/>
    </source>
</evidence>
<dbReference type="GO" id="GO:0016020">
    <property type="term" value="C:membrane"/>
    <property type="evidence" value="ECO:0007669"/>
    <property type="project" value="GOC"/>
</dbReference>
<evidence type="ECO:0000256" key="12">
    <source>
        <dbReference type="ARBA" id="ARBA00023268"/>
    </source>
</evidence>
<dbReference type="Gene3D" id="3.90.550.10">
    <property type="entry name" value="Spore Coat Polysaccharide Biosynthesis Protein SpsA, Chain A"/>
    <property type="match status" value="1"/>
</dbReference>
<feature type="binding site" evidence="18">
    <location>
        <position position="410"/>
    </location>
    <ligand>
        <name>UDP-N-acetyl-alpha-D-glucosamine</name>
        <dbReference type="ChEBI" id="CHEBI:57705"/>
    </ligand>
</feature>
<feature type="binding site" evidence="18">
    <location>
        <position position="272"/>
    </location>
    <ligand>
        <name>Mg(2+)</name>
        <dbReference type="ChEBI" id="CHEBI:18420"/>
    </ligand>
</feature>
<evidence type="ECO:0000259" key="20">
    <source>
        <dbReference type="Pfam" id="PF12804"/>
    </source>
</evidence>
<keyword evidence="4 18" id="KW-0963">Cytoplasm</keyword>
<evidence type="ECO:0000256" key="18">
    <source>
        <dbReference type="HAMAP-Rule" id="MF_01631"/>
    </source>
</evidence>
<keyword evidence="5 18" id="KW-0808">Transferase</keyword>
<comment type="function">
    <text evidence="17 18">Catalyzes the last two sequential reactions in the de novo biosynthetic pathway for UDP-N-acetylglucosamine (UDP-GlcNAc). The C-terminal domain catalyzes the transfer of acetyl group from acetyl coenzyme A to glucosamine-1-phosphate (GlcN-1-P) to produce N-acetylglucosamine-1-phosphate (GlcNAc-1-P), which is converted into UDP-GlcNAc by the transfer of uridine 5-monophosphate (from uridine 5-triphosphate), a reaction catalyzed by the N-terminal domain.</text>
</comment>
<reference evidence="21" key="1">
    <citation type="submission" date="2020-02" db="EMBL/GenBank/DDBJ databases">
        <authorList>
            <person name="Meier V. D."/>
        </authorList>
    </citation>
    <scope>NUCLEOTIDE SEQUENCE</scope>
    <source>
        <strain evidence="21">AVDCRST_MAG33</strain>
    </source>
</reference>
<protein>
    <recommendedName>
        <fullName evidence="18">Bifunctional protein GlmU</fullName>
    </recommendedName>
    <domain>
        <recommendedName>
            <fullName evidence="18">UDP-N-acetylglucosamine pyrophosphorylase</fullName>
            <ecNumber evidence="18">2.7.7.23</ecNumber>
        </recommendedName>
        <alternativeName>
            <fullName evidence="18">N-acetylglucosamine-1-phosphate uridyltransferase</fullName>
        </alternativeName>
    </domain>
    <domain>
        <recommendedName>
            <fullName evidence="18">Glucosamine-1-phosphate N-acetyltransferase</fullName>
            <ecNumber evidence="18">2.3.1.157</ecNumber>
        </recommendedName>
    </domain>
</protein>
<comment type="pathway">
    <text evidence="18">Bacterial outer membrane biogenesis; LPS lipid A biosynthesis.</text>
</comment>
<evidence type="ECO:0000256" key="11">
    <source>
        <dbReference type="ARBA" id="ARBA00022984"/>
    </source>
</evidence>
<feature type="region of interest" description="Pyrophosphorylase" evidence="18">
    <location>
        <begin position="1"/>
        <end position="274"/>
    </location>
</feature>
<feature type="compositionally biased region" description="Low complexity" evidence="19">
    <location>
        <begin position="477"/>
        <end position="488"/>
    </location>
</feature>
<keyword evidence="9 18" id="KW-0460">Magnesium</keyword>
<dbReference type="EC" id="2.3.1.157" evidence="18"/>
<evidence type="ECO:0000256" key="8">
    <source>
        <dbReference type="ARBA" id="ARBA00022737"/>
    </source>
</evidence>
<dbReference type="PANTHER" id="PTHR43584">
    <property type="entry name" value="NUCLEOTIDYL TRANSFERASE"/>
    <property type="match status" value="1"/>
</dbReference>
<feature type="binding site" evidence="18">
    <location>
        <position position="377"/>
    </location>
    <ligand>
        <name>UDP-N-acetyl-alpha-D-glucosamine</name>
        <dbReference type="ChEBI" id="CHEBI:57705"/>
    </ligand>
</feature>
<dbReference type="GO" id="GO:0000287">
    <property type="term" value="F:magnesium ion binding"/>
    <property type="evidence" value="ECO:0007669"/>
    <property type="project" value="UniProtKB-UniRule"/>
</dbReference>
<dbReference type="HAMAP" id="MF_01631">
    <property type="entry name" value="GlmU"/>
    <property type="match status" value="1"/>
</dbReference>
<evidence type="ECO:0000256" key="4">
    <source>
        <dbReference type="ARBA" id="ARBA00022490"/>
    </source>
</evidence>
<evidence type="ECO:0000256" key="10">
    <source>
        <dbReference type="ARBA" id="ARBA00022960"/>
    </source>
</evidence>
<dbReference type="GO" id="GO:0003977">
    <property type="term" value="F:UDP-N-acetylglucosamine diphosphorylase activity"/>
    <property type="evidence" value="ECO:0007669"/>
    <property type="project" value="UniProtKB-UniRule"/>
</dbReference>
<keyword evidence="7 18" id="KW-0479">Metal-binding</keyword>
<accession>A0A6J4UHF3</accession>
<evidence type="ECO:0000256" key="1">
    <source>
        <dbReference type="ARBA" id="ARBA00004496"/>
    </source>
</evidence>
<dbReference type="SUPFAM" id="SSF51161">
    <property type="entry name" value="Trimeric LpxA-like enzymes"/>
    <property type="match status" value="1"/>
</dbReference>
<feature type="binding site" evidence="18">
    <location>
        <position position="272"/>
    </location>
    <ligand>
        <name>UDP-N-acetyl-alpha-D-glucosamine</name>
        <dbReference type="ChEBI" id="CHEBI:57705"/>
    </ligand>
</feature>
<keyword evidence="12 18" id="KW-0511">Multifunctional enzyme</keyword>
<proteinExistence type="inferred from homology"/>
<comment type="similarity">
    <text evidence="2 18">In the C-terminal section; belongs to the transferase hexapeptide repeat family.</text>
</comment>
<dbReference type="SUPFAM" id="SSF53448">
    <property type="entry name" value="Nucleotide-diphospho-sugar transferases"/>
    <property type="match status" value="1"/>
</dbReference>
<dbReference type="InterPro" id="IPR011004">
    <property type="entry name" value="Trimer_LpxA-like_sf"/>
</dbReference>
<feature type="binding site" evidence="18">
    <location>
        <position position="60"/>
    </location>
    <ligand>
        <name>UDP-N-acetyl-alpha-D-glucosamine</name>
        <dbReference type="ChEBI" id="CHEBI:57705"/>
    </ligand>
</feature>
<dbReference type="Pfam" id="PF12804">
    <property type="entry name" value="NTP_transf_3"/>
    <property type="match status" value="1"/>
</dbReference>
<feature type="region of interest" description="N-acetyltransferase" evidence="18">
    <location>
        <begin position="296"/>
        <end position="514"/>
    </location>
</feature>
<feature type="binding site" evidence="18">
    <location>
        <position position="195"/>
    </location>
    <ligand>
        <name>UDP-N-acetyl-alpha-D-glucosamine</name>
        <dbReference type="ChEBI" id="CHEBI:57705"/>
    </ligand>
</feature>
<dbReference type="InterPro" id="IPR050065">
    <property type="entry name" value="GlmU-like"/>
</dbReference>
<dbReference type="InterPro" id="IPR029044">
    <property type="entry name" value="Nucleotide-diphossugar_trans"/>
</dbReference>
<evidence type="ECO:0000256" key="13">
    <source>
        <dbReference type="ARBA" id="ARBA00023315"/>
    </source>
</evidence>
<dbReference type="GO" id="GO:0019134">
    <property type="term" value="F:glucosamine-1-phosphate N-acetyltransferase activity"/>
    <property type="evidence" value="ECO:0007669"/>
    <property type="project" value="UniProtKB-UniRule"/>
</dbReference>
<feature type="binding site" evidence="18">
    <location>
        <position position="424"/>
    </location>
    <ligand>
        <name>acetyl-CoA</name>
        <dbReference type="ChEBI" id="CHEBI:57288"/>
    </ligand>
</feature>
<dbReference type="GO" id="GO:0006048">
    <property type="term" value="P:UDP-N-acetylglucosamine biosynthetic process"/>
    <property type="evidence" value="ECO:0007669"/>
    <property type="project" value="UniProtKB-UniPathway"/>
</dbReference>
<evidence type="ECO:0000256" key="7">
    <source>
        <dbReference type="ARBA" id="ARBA00022723"/>
    </source>
</evidence>
<keyword evidence="6 18" id="KW-0548">Nucleotidyltransferase</keyword>
<dbReference type="GO" id="GO:0071555">
    <property type="term" value="P:cell wall organization"/>
    <property type="evidence" value="ECO:0007669"/>
    <property type="project" value="UniProtKB-KW"/>
</dbReference>
<dbReference type="EC" id="2.7.7.23" evidence="18"/>
<comment type="subunit">
    <text evidence="18">Homotrimer.</text>
</comment>
<name>A0A6J4UHF3_9BACT</name>
<dbReference type="Pfam" id="PF00132">
    <property type="entry name" value="Hexapep"/>
    <property type="match status" value="2"/>
</dbReference>
<dbReference type="GO" id="GO:0005737">
    <property type="term" value="C:cytoplasm"/>
    <property type="evidence" value="ECO:0007669"/>
    <property type="project" value="UniProtKB-SubCell"/>
</dbReference>
<evidence type="ECO:0000256" key="2">
    <source>
        <dbReference type="ARBA" id="ARBA00007707"/>
    </source>
</evidence>
<organism evidence="21">
    <name type="scientific">uncultured Thermomicrobiales bacterium</name>
    <dbReference type="NCBI Taxonomy" id="1645740"/>
    <lineage>
        <taxon>Bacteria</taxon>
        <taxon>Pseudomonadati</taxon>
        <taxon>Thermomicrobiota</taxon>
        <taxon>Thermomicrobia</taxon>
        <taxon>Thermomicrobiales</taxon>
        <taxon>environmental samples</taxon>
    </lineage>
</organism>
<feature type="binding site" evidence="18">
    <location>
        <begin position="141"/>
        <end position="143"/>
    </location>
    <ligand>
        <name>UDP-N-acetyl-alpha-D-glucosamine</name>
        <dbReference type="ChEBI" id="CHEBI:57705"/>
    </ligand>
</feature>
<feature type="binding site" evidence="18">
    <location>
        <position position="449"/>
    </location>
    <ligand>
        <name>acetyl-CoA</name>
        <dbReference type="ChEBI" id="CHEBI:57288"/>
    </ligand>
</feature>
<dbReference type="GO" id="GO:0009252">
    <property type="term" value="P:peptidoglycan biosynthetic process"/>
    <property type="evidence" value="ECO:0007669"/>
    <property type="project" value="UniProtKB-UniRule"/>
</dbReference>
<evidence type="ECO:0000313" key="21">
    <source>
        <dbReference type="EMBL" id="CAA9547409.1"/>
    </source>
</evidence>
<keyword evidence="13 18" id="KW-0012">Acyltransferase</keyword>
<feature type="binding site" evidence="18">
    <location>
        <position position="111"/>
    </location>
    <ligand>
        <name>UDP-N-acetyl-alpha-D-glucosamine</name>
        <dbReference type="ChEBI" id="CHEBI:57705"/>
    </ligand>
</feature>